<accession>A0A3S4VNI8</accession>
<dbReference type="GO" id="GO:0003964">
    <property type="term" value="F:RNA-directed DNA polymerase activity"/>
    <property type="evidence" value="ECO:0007669"/>
    <property type="project" value="UniProtKB-KW"/>
</dbReference>
<dbReference type="PANTHER" id="PTHR34047">
    <property type="entry name" value="NUCLEAR INTRON MATURASE 1, MITOCHONDRIAL-RELATED"/>
    <property type="match status" value="1"/>
</dbReference>
<keyword evidence="2" id="KW-0808">Transferase</keyword>
<dbReference type="EMBL" id="LR134356">
    <property type="protein sequence ID" value="VEG51764.1"/>
    <property type="molecule type" value="Genomic_DNA"/>
</dbReference>
<name>A0A3S4VNI8_MYCAU</name>
<dbReference type="InterPro" id="IPR051083">
    <property type="entry name" value="GrpII_Intron_Splice-Mob/Def"/>
</dbReference>
<evidence type="ECO:0000313" key="3">
    <source>
        <dbReference type="Proteomes" id="UP000279306"/>
    </source>
</evidence>
<dbReference type="InterPro" id="IPR000477">
    <property type="entry name" value="RT_dom"/>
</dbReference>
<evidence type="ECO:0000313" key="2">
    <source>
        <dbReference type="EMBL" id="VEG51764.1"/>
    </source>
</evidence>
<protein>
    <submittedName>
        <fullName evidence="2">RNA-directed DNA polymerase</fullName>
        <ecNumber evidence="2">2.7.7.49</ecNumber>
    </submittedName>
</protein>
<dbReference type="EC" id="2.7.7.49" evidence="2"/>
<dbReference type="Pfam" id="PF00078">
    <property type="entry name" value="RVT_1"/>
    <property type="match status" value="1"/>
</dbReference>
<keyword evidence="2" id="KW-0548">Nucleotidyltransferase</keyword>
<reference evidence="2 3" key="1">
    <citation type="submission" date="2018-12" db="EMBL/GenBank/DDBJ databases">
        <authorList>
            <consortium name="Pathogen Informatics"/>
        </authorList>
    </citation>
    <scope>NUCLEOTIDE SEQUENCE [LARGE SCALE GENOMIC DNA]</scope>
    <source>
        <strain evidence="2 3">NCTC10437</strain>
    </source>
</reference>
<feature type="domain" description="Reverse transcriptase" evidence="1">
    <location>
        <begin position="75"/>
        <end position="322"/>
    </location>
</feature>
<dbReference type="KEGG" id="mauu:NCTC10437_00877"/>
<dbReference type="PANTHER" id="PTHR34047:SF8">
    <property type="entry name" value="PROTEIN YKFC"/>
    <property type="match status" value="1"/>
</dbReference>
<keyword evidence="2" id="KW-0695">RNA-directed DNA polymerase</keyword>
<dbReference type="Proteomes" id="UP000279306">
    <property type="component" value="Chromosome"/>
</dbReference>
<dbReference type="SUPFAM" id="SSF56672">
    <property type="entry name" value="DNA/RNA polymerases"/>
    <property type="match status" value="1"/>
</dbReference>
<evidence type="ECO:0000259" key="1">
    <source>
        <dbReference type="PROSITE" id="PS50878"/>
    </source>
</evidence>
<gene>
    <name evidence="2" type="ORF">NCTC10437_00877</name>
</gene>
<organism evidence="2 3">
    <name type="scientific">Mycolicibacterium aurum</name>
    <name type="common">Mycobacterium aurum</name>
    <dbReference type="NCBI Taxonomy" id="1791"/>
    <lineage>
        <taxon>Bacteria</taxon>
        <taxon>Bacillati</taxon>
        <taxon>Actinomycetota</taxon>
        <taxon>Actinomycetes</taxon>
        <taxon>Mycobacteriales</taxon>
        <taxon>Mycobacteriaceae</taxon>
        <taxon>Mycolicibacterium</taxon>
    </lineage>
</organism>
<dbReference type="PROSITE" id="PS50878">
    <property type="entry name" value="RT_POL"/>
    <property type="match status" value="1"/>
</dbReference>
<proteinExistence type="predicted"/>
<dbReference type="InterPro" id="IPR043502">
    <property type="entry name" value="DNA/RNA_pol_sf"/>
</dbReference>
<dbReference type="OrthoDB" id="1550386at2"/>
<keyword evidence="3" id="KW-1185">Reference proteome</keyword>
<dbReference type="RefSeq" id="WP_083443186.1">
    <property type="nucleotide sequence ID" value="NZ_CVQQ01000016.1"/>
</dbReference>
<dbReference type="AlphaFoldDB" id="A0A3S4VNI8"/>
<sequence length="509" mass="57944">MWWKLQEKLELASNRLIKEHEEYAKWVIDENARRSRRCAETPELLSVQRPPTWQKTPGFNPYLVRARASSIAHAMTARLKGGYYVPHAPARFQVDKAGGGKRTITTFEIADEVISNRLLRSLSRKNLSKMSSRSYAYRSGLSPHDALSYARYELKTKHRLFVAEYDFTKFFDRIDHDYLFKAMRRLDIIMTPLEESLIRSFLSIRPIEIESTGGDEINSGAVGLAQGTSISLFLANIAATEMDRELERLGVGFVRYADDTLVWSSDYGRICSAAELLHEAAEQIGSPINVKKSEGIRLLVRNAGAKTELNKATSINYLGHSLTLRDMRIGENAVDRIKQKISGFIYNNLIREPLRQQQSPSQLTVNDRDYVTCLLQIRRYIYGPLSEKEIRRYLDGTVPFMRFEGVMAFYPLVNDNAQLRALDGWLSNQVWLATRRRHNLLTEQGLPTPRPLGLSKQELIGFKTTSSTSGRDVDLRIPSFLRISKVLREATETYGFGVVPGGATLYAYD</sequence>